<accession>A0A835YPN1</accession>
<gene>
    <name evidence="4" type="ORF">JKP88DRAFT_242086</name>
</gene>
<feature type="coiled-coil region" evidence="1">
    <location>
        <begin position="326"/>
        <end position="353"/>
    </location>
</feature>
<name>A0A835YPN1_9STRA</name>
<evidence type="ECO:0000256" key="3">
    <source>
        <dbReference type="SAM" id="SignalP"/>
    </source>
</evidence>
<keyword evidence="5" id="KW-1185">Reference proteome</keyword>
<dbReference type="Proteomes" id="UP000664859">
    <property type="component" value="Unassembled WGS sequence"/>
</dbReference>
<evidence type="ECO:0000313" key="5">
    <source>
        <dbReference type="Proteomes" id="UP000664859"/>
    </source>
</evidence>
<feature type="chain" id="PRO_5032427368" evidence="3">
    <location>
        <begin position="23"/>
        <end position="392"/>
    </location>
</feature>
<keyword evidence="1" id="KW-0175">Coiled coil</keyword>
<comment type="caution">
    <text evidence="4">The sequence shown here is derived from an EMBL/GenBank/DDBJ whole genome shotgun (WGS) entry which is preliminary data.</text>
</comment>
<dbReference type="EMBL" id="JAFCMP010000525">
    <property type="protein sequence ID" value="KAG5177380.1"/>
    <property type="molecule type" value="Genomic_DNA"/>
</dbReference>
<evidence type="ECO:0000256" key="1">
    <source>
        <dbReference type="SAM" id="Coils"/>
    </source>
</evidence>
<protein>
    <submittedName>
        <fullName evidence="4">Uncharacterized protein</fullName>
    </submittedName>
</protein>
<reference evidence="4" key="1">
    <citation type="submission" date="2021-02" db="EMBL/GenBank/DDBJ databases">
        <title>First Annotated Genome of the Yellow-green Alga Tribonema minus.</title>
        <authorList>
            <person name="Mahan K.M."/>
        </authorList>
    </citation>
    <scope>NUCLEOTIDE SEQUENCE</scope>
    <source>
        <strain evidence="4">UTEX B ZZ1240</strain>
    </source>
</reference>
<sequence length="392" mass="41738">MVSVRELLLAAVATGLVAFTHPLPLAGEPAYGEKPCDCAQDANRCPAPTLNAGPCPQKGLDLVKCLDTLGAVHSIAAPSECQAYTADGNAYCNLLLDQMGDRLTDHLLSMCTGNSLEIIQKAVDVAGAIQRRRLEGRLSPESDSEHEERSNLNLLPQGLHRDRPAQNGLLRRRLGEDGVDSCSASTEFKVDVSPGEVGPLPPSGSSYDAFVAGVKATFLDDNLTAGSNYNDVAAYKLVLTTAQVADSLIPDDCTVFFAGAGGNPCAIPKLVAGATLTAMSIVLDQVDFHDSLVDGAQGTATYRNTAYGIANQCTILQQGADIKATVDETNDTVNEIKKMVVDLKKAVEECQQQLLQHADMFHRNHFAVPFLAWLTTADNAPVRGGRVHKRAL</sequence>
<evidence type="ECO:0000256" key="2">
    <source>
        <dbReference type="SAM" id="MobiDB-lite"/>
    </source>
</evidence>
<feature type="region of interest" description="Disordered" evidence="2">
    <location>
        <begin position="136"/>
        <end position="162"/>
    </location>
</feature>
<dbReference type="AlphaFoldDB" id="A0A835YPN1"/>
<evidence type="ECO:0000313" key="4">
    <source>
        <dbReference type="EMBL" id="KAG5177380.1"/>
    </source>
</evidence>
<feature type="signal peptide" evidence="3">
    <location>
        <begin position="1"/>
        <end position="22"/>
    </location>
</feature>
<keyword evidence="3" id="KW-0732">Signal</keyword>
<proteinExistence type="predicted"/>
<organism evidence="4 5">
    <name type="scientific">Tribonema minus</name>
    <dbReference type="NCBI Taxonomy" id="303371"/>
    <lineage>
        <taxon>Eukaryota</taxon>
        <taxon>Sar</taxon>
        <taxon>Stramenopiles</taxon>
        <taxon>Ochrophyta</taxon>
        <taxon>PX clade</taxon>
        <taxon>Xanthophyceae</taxon>
        <taxon>Tribonematales</taxon>
        <taxon>Tribonemataceae</taxon>
        <taxon>Tribonema</taxon>
    </lineage>
</organism>